<name>A0ABW2CF36_9ACTN</name>
<dbReference type="SUPFAM" id="SSF52518">
    <property type="entry name" value="Thiamin diphosphate-binding fold (THDP-binding)"/>
    <property type="match status" value="2"/>
</dbReference>
<proteinExistence type="inferred from homology"/>
<sequence>MGRDDRRTTSDLIVERLLAWGVDTCFGICGDQVNGFFEALRTHPEMRFVHVRHEENAALACVGYAKFTGRPAACVATAGPGAAHMLNGLFDARIDGAPVIAVTGLSYHDTVGAHMLQDVPSDRLYEHACLYSERVMGPAHAVTATDQAVRSALMNRTPAHLAVPIDVQSWTLDQDTLSDKNVPGHDSLAAQPFAVTPPDGLVREAADVLNGCSRVAVCAGAGARGAGEALVRVAEALGAPIVKAGLGKDCVPDDSPYTTGGMGLIGTRASHEAFERCDGFLIVGSSTPYYEFWPRPGQARAVQIDLNADRIGLRYPVEIGLVGHAERVLDSLLPHLERKSDRSFLESAQESYRAWWELIGRQAASSGTPMRPQVVTWELSKHLPDRAIVTGDAGTVTAWGGRLRLREGMNYSFSGTLCTMGSALPYAIGAQIAHPDRPVIAFTGDGSLSMGMGELATLRQYDLPVKVVVLHNNSLALEVWEQSALLGNPQYGCDLHPIDFRGVAEACGLRAFRIEDPADASAVFEQAMSHDGPCLVEAVTDPYEAPFGESLKPAHAEHIVQAFEKGEKHAGEMARNLLEEQRVAMSPALQQHQSAISRFT</sequence>
<dbReference type="InterPro" id="IPR029061">
    <property type="entry name" value="THDP-binding"/>
</dbReference>
<organism evidence="7 8">
    <name type="scientific">Actinomadura yumaensis</name>
    <dbReference type="NCBI Taxonomy" id="111807"/>
    <lineage>
        <taxon>Bacteria</taxon>
        <taxon>Bacillati</taxon>
        <taxon>Actinomycetota</taxon>
        <taxon>Actinomycetes</taxon>
        <taxon>Streptosporangiales</taxon>
        <taxon>Thermomonosporaceae</taxon>
        <taxon>Actinomadura</taxon>
    </lineage>
</organism>
<dbReference type="PROSITE" id="PS00187">
    <property type="entry name" value="TPP_ENZYMES"/>
    <property type="match status" value="1"/>
</dbReference>
<dbReference type="InterPro" id="IPR012000">
    <property type="entry name" value="Thiamin_PyroP_enz_cen_dom"/>
</dbReference>
<dbReference type="Gene3D" id="3.40.50.1220">
    <property type="entry name" value="TPP-binding domain"/>
    <property type="match status" value="1"/>
</dbReference>
<dbReference type="InterPro" id="IPR011766">
    <property type="entry name" value="TPP_enzyme_TPP-bd"/>
</dbReference>
<dbReference type="InterPro" id="IPR047212">
    <property type="entry name" value="TPP_POXB-like"/>
</dbReference>
<feature type="domain" description="Thiamine pyrophosphate enzyme N-terminal TPP-binding" evidence="6">
    <location>
        <begin position="8"/>
        <end position="118"/>
    </location>
</feature>
<dbReference type="PANTHER" id="PTHR42981">
    <property type="entry name" value="PYRUVATE DEHYDROGENASE [UBIQUINONE]"/>
    <property type="match status" value="1"/>
</dbReference>
<dbReference type="Proteomes" id="UP001596380">
    <property type="component" value="Unassembled WGS sequence"/>
</dbReference>
<evidence type="ECO:0000256" key="3">
    <source>
        <dbReference type="RuleBase" id="RU362132"/>
    </source>
</evidence>
<dbReference type="InterPro" id="IPR012001">
    <property type="entry name" value="Thiamin_PyroP_enz_TPP-bd_dom"/>
</dbReference>
<dbReference type="Pfam" id="PF00205">
    <property type="entry name" value="TPP_enzyme_M"/>
    <property type="match status" value="1"/>
</dbReference>
<evidence type="ECO:0000313" key="8">
    <source>
        <dbReference type="Proteomes" id="UP001596380"/>
    </source>
</evidence>
<evidence type="ECO:0000256" key="1">
    <source>
        <dbReference type="ARBA" id="ARBA00007812"/>
    </source>
</evidence>
<keyword evidence="2 3" id="KW-0786">Thiamine pyrophosphate</keyword>
<dbReference type="RefSeq" id="WP_160823881.1">
    <property type="nucleotide sequence ID" value="NZ_JBHSXE010000001.1"/>
</dbReference>
<evidence type="ECO:0000313" key="7">
    <source>
        <dbReference type="EMBL" id="MFC6879201.1"/>
    </source>
</evidence>
<feature type="domain" description="Thiamine pyrophosphate enzyme central" evidence="4">
    <location>
        <begin position="202"/>
        <end position="332"/>
    </location>
</feature>
<comment type="similarity">
    <text evidence="1 3">Belongs to the TPP enzyme family.</text>
</comment>
<evidence type="ECO:0000259" key="4">
    <source>
        <dbReference type="Pfam" id="PF00205"/>
    </source>
</evidence>
<feature type="domain" description="Thiamine pyrophosphate enzyme TPP-binding" evidence="5">
    <location>
        <begin position="392"/>
        <end position="537"/>
    </location>
</feature>
<dbReference type="InterPro" id="IPR047211">
    <property type="entry name" value="POXB-like"/>
</dbReference>
<protein>
    <submittedName>
        <fullName evidence="7">Thiamine pyrophosphate-dependent enzyme</fullName>
    </submittedName>
</protein>
<comment type="caution">
    <text evidence="7">The sequence shown here is derived from an EMBL/GenBank/DDBJ whole genome shotgun (WGS) entry which is preliminary data.</text>
</comment>
<dbReference type="Gene3D" id="3.40.50.970">
    <property type="match status" value="2"/>
</dbReference>
<gene>
    <name evidence="7" type="ORF">ACFQKB_05410</name>
</gene>
<reference evidence="8" key="1">
    <citation type="journal article" date="2019" name="Int. J. Syst. Evol. Microbiol.">
        <title>The Global Catalogue of Microorganisms (GCM) 10K type strain sequencing project: providing services to taxonomists for standard genome sequencing and annotation.</title>
        <authorList>
            <consortium name="The Broad Institute Genomics Platform"/>
            <consortium name="The Broad Institute Genome Sequencing Center for Infectious Disease"/>
            <person name="Wu L."/>
            <person name="Ma J."/>
        </authorList>
    </citation>
    <scope>NUCLEOTIDE SEQUENCE [LARGE SCALE GENOMIC DNA]</scope>
    <source>
        <strain evidence="8">JCM 3369</strain>
    </source>
</reference>
<dbReference type="InterPro" id="IPR000399">
    <property type="entry name" value="TPP-bd_CS"/>
</dbReference>
<dbReference type="Pfam" id="PF02776">
    <property type="entry name" value="TPP_enzyme_N"/>
    <property type="match status" value="1"/>
</dbReference>
<dbReference type="EMBL" id="JBHSXS010000002">
    <property type="protein sequence ID" value="MFC6879201.1"/>
    <property type="molecule type" value="Genomic_DNA"/>
</dbReference>
<evidence type="ECO:0000259" key="5">
    <source>
        <dbReference type="Pfam" id="PF02775"/>
    </source>
</evidence>
<accession>A0ABW2CF36</accession>
<dbReference type="CDD" id="cd02014">
    <property type="entry name" value="TPP_POX"/>
    <property type="match status" value="1"/>
</dbReference>
<dbReference type="SUPFAM" id="SSF52467">
    <property type="entry name" value="DHS-like NAD/FAD-binding domain"/>
    <property type="match status" value="1"/>
</dbReference>
<keyword evidence="8" id="KW-1185">Reference proteome</keyword>
<dbReference type="PANTHER" id="PTHR42981:SF2">
    <property type="entry name" value="PYRUVATE DEHYDROGENASE [UBIQUINONE]"/>
    <property type="match status" value="1"/>
</dbReference>
<dbReference type="Pfam" id="PF02775">
    <property type="entry name" value="TPP_enzyme_C"/>
    <property type="match status" value="1"/>
</dbReference>
<evidence type="ECO:0000256" key="2">
    <source>
        <dbReference type="ARBA" id="ARBA00023052"/>
    </source>
</evidence>
<dbReference type="InterPro" id="IPR029035">
    <property type="entry name" value="DHS-like_NAD/FAD-binding_dom"/>
</dbReference>
<evidence type="ECO:0000259" key="6">
    <source>
        <dbReference type="Pfam" id="PF02776"/>
    </source>
</evidence>